<comment type="caution">
    <text evidence="1">The sequence shown here is derived from an EMBL/GenBank/DDBJ whole genome shotgun (WGS) entry which is preliminary data.</text>
</comment>
<evidence type="ECO:0000313" key="1">
    <source>
        <dbReference type="EMBL" id="RCG17777.1"/>
    </source>
</evidence>
<proteinExistence type="predicted"/>
<protein>
    <submittedName>
        <fullName evidence="1">Uncharacterized protein</fullName>
    </submittedName>
</protein>
<dbReference type="OrthoDB" id="1550386at2"/>
<reference evidence="1 2" key="1">
    <citation type="submission" date="2018-06" db="EMBL/GenBank/DDBJ databases">
        <title>Sphaerisporangium craniellae sp. nov., isolated from a marine sponge in the South China Sea.</title>
        <authorList>
            <person name="Li L."/>
        </authorList>
    </citation>
    <scope>NUCLEOTIDE SEQUENCE [LARGE SCALE GENOMIC DNA]</scope>
    <source>
        <strain evidence="1 2">CCTCC AA 208026</strain>
    </source>
</reference>
<sequence length="166" mass="18512">MKRGKPTRRPELLNQDDHVIISTFGSEYRGIVQYYLLAGRRLPTRPAAMGHGDLDADDAGQQAPLVGVEDGPQVRGHHRHTARAAQVLRSPRRTALRATSLAFADDWLTAFERTGQELRVLSDEGVLTRGIRSVCAHLVIFHRNRLGLPRQFQASLAKAAREVIFT</sequence>
<name>A0A367EK75_9ACTN</name>
<dbReference type="Proteomes" id="UP000253094">
    <property type="component" value="Unassembled WGS sequence"/>
</dbReference>
<evidence type="ECO:0000313" key="2">
    <source>
        <dbReference type="Proteomes" id="UP000253094"/>
    </source>
</evidence>
<dbReference type="AlphaFoldDB" id="A0A367EK75"/>
<keyword evidence="2" id="KW-1185">Reference proteome</keyword>
<dbReference type="EMBL" id="QOIL01000041">
    <property type="protein sequence ID" value="RCG17777.1"/>
    <property type="molecule type" value="Genomic_DNA"/>
</dbReference>
<gene>
    <name evidence="1" type="ORF">DQ384_39620</name>
</gene>
<accession>A0A367EK75</accession>
<organism evidence="1 2">
    <name type="scientific">Sphaerisporangium album</name>
    <dbReference type="NCBI Taxonomy" id="509200"/>
    <lineage>
        <taxon>Bacteria</taxon>
        <taxon>Bacillati</taxon>
        <taxon>Actinomycetota</taxon>
        <taxon>Actinomycetes</taxon>
        <taxon>Streptosporangiales</taxon>
        <taxon>Streptosporangiaceae</taxon>
        <taxon>Sphaerisporangium</taxon>
    </lineage>
</organism>